<feature type="domain" description="Integrase catalytic" evidence="1">
    <location>
        <begin position="117"/>
        <end position="288"/>
    </location>
</feature>
<reference evidence="2" key="1">
    <citation type="submission" date="2023-08" db="EMBL/GenBank/DDBJ databases">
        <title>A de novo genome assembly of Solanum verrucosum Schlechtendal, a Mexican diploid species geographically isolated from the other diploid A-genome species in potato relatives.</title>
        <authorList>
            <person name="Hosaka K."/>
        </authorList>
    </citation>
    <scope>NUCLEOTIDE SEQUENCE</scope>
    <source>
        <tissue evidence="2">Young leaves</tissue>
    </source>
</reference>
<dbReference type="EMBL" id="CP133621">
    <property type="protein sequence ID" value="WMV49806.1"/>
    <property type="molecule type" value="Genomic_DNA"/>
</dbReference>
<dbReference type="InterPro" id="IPR012337">
    <property type="entry name" value="RNaseH-like_sf"/>
</dbReference>
<dbReference type="PROSITE" id="PS50994">
    <property type="entry name" value="INTEGRASE"/>
    <property type="match status" value="1"/>
</dbReference>
<sequence>MAKGREGRHAPFSGSSSNAPKKNRFYALQTHHEQEVAIRFGILSDVLLDHFSISTPVGESNCPVYLSLRVTHVDLLELDMLYYPWDHNSLQYVFKQKDLNLHQKRRLELLKDYDMSVLYHPGKENVVADALSQISMASVAYVENHKNELVHDVHSLTRLGVSLADFTKGAVMVHNGSESSFVMDVKTKEGLNMILIELNEVVVKCPLRLYPEGEMGHGTRVKLSMGFRPQTDGQAELTIKTFEDMLTTYVINFKGNWDDHLLLIEFAYNNNYHSSIGSAPFEGIFCRSLCSEEVSVVILDRKVWKLRNDEVSSVKVLWRNQLVEGATWDAQADMIFC</sequence>
<gene>
    <name evidence="2" type="ORF">MTR67_043191</name>
</gene>
<dbReference type="GO" id="GO:0003676">
    <property type="term" value="F:nucleic acid binding"/>
    <property type="evidence" value="ECO:0007669"/>
    <property type="project" value="InterPro"/>
</dbReference>
<dbReference type="InterPro" id="IPR036397">
    <property type="entry name" value="RNaseH_sf"/>
</dbReference>
<dbReference type="GO" id="GO:0015074">
    <property type="term" value="P:DNA integration"/>
    <property type="evidence" value="ECO:0007669"/>
    <property type="project" value="InterPro"/>
</dbReference>
<dbReference type="Proteomes" id="UP001234989">
    <property type="component" value="Chromosome 10"/>
</dbReference>
<dbReference type="InterPro" id="IPR001584">
    <property type="entry name" value="Integrase_cat-core"/>
</dbReference>
<dbReference type="Gene3D" id="3.30.420.10">
    <property type="entry name" value="Ribonuclease H-like superfamily/Ribonuclease H"/>
    <property type="match status" value="1"/>
</dbReference>
<proteinExistence type="predicted"/>
<dbReference type="AlphaFoldDB" id="A0AAF0UQW2"/>
<evidence type="ECO:0000259" key="1">
    <source>
        <dbReference type="PROSITE" id="PS50994"/>
    </source>
</evidence>
<accession>A0AAF0UQW2</accession>
<organism evidence="2 3">
    <name type="scientific">Solanum verrucosum</name>
    <dbReference type="NCBI Taxonomy" id="315347"/>
    <lineage>
        <taxon>Eukaryota</taxon>
        <taxon>Viridiplantae</taxon>
        <taxon>Streptophyta</taxon>
        <taxon>Embryophyta</taxon>
        <taxon>Tracheophyta</taxon>
        <taxon>Spermatophyta</taxon>
        <taxon>Magnoliopsida</taxon>
        <taxon>eudicotyledons</taxon>
        <taxon>Gunneridae</taxon>
        <taxon>Pentapetalae</taxon>
        <taxon>asterids</taxon>
        <taxon>lamiids</taxon>
        <taxon>Solanales</taxon>
        <taxon>Solanaceae</taxon>
        <taxon>Solanoideae</taxon>
        <taxon>Solaneae</taxon>
        <taxon>Solanum</taxon>
    </lineage>
</organism>
<name>A0AAF0UQW2_SOLVR</name>
<dbReference type="PANTHER" id="PTHR37984">
    <property type="entry name" value="PROTEIN CBG26694"/>
    <property type="match status" value="1"/>
</dbReference>
<protein>
    <recommendedName>
        <fullName evidence="1">Integrase catalytic domain-containing protein</fullName>
    </recommendedName>
</protein>
<evidence type="ECO:0000313" key="2">
    <source>
        <dbReference type="EMBL" id="WMV49806.1"/>
    </source>
</evidence>
<dbReference type="InterPro" id="IPR050951">
    <property type="entry name" value="Retrovirus_Pol_polyprotein"/>
</dbReference>
<dbReference type="SUPFAM" id="SSF53098">
    <property type="entry name" value="Ribonuclease H-like"/>
    <property type="match status" value="1"/>
</dbReference>
<keyword evidence="3" id="KW-1185">Reference proteome</keyword>
<evidence type="ECO:0000313" key="3">
    <source>
        <dbReference type="Proteomes" id="UP001234989"/>
    </source>
</evidence>
<dbReference type="PANTHER" id="PTHR37984:SF5">
    <property type="entry name" value="PROTEIN NYNRIN-LIKE"/>
    <property type="match status" value="1"/>
</dbReference>